<keyword evidence="2" id="KW-1185">Reference proteome</keyword>
<sequence>MSMLANILGFSLFGLAARFGQLGIQKRNLFENLGGHALAMGVFGYGGYMAYRWDQTAAFLIEKKKAEIAESRKSRLAKAEAIEAKLMAEKEEQ</sequence>
<proteinExistence type="predicted"/>
<name>A0ACC1UBA7_9AGAR</name>
<reference evidence="1" key="1">
    <citation type="submission" date="2022-09" db="EMBL/GenBank/DDBJ databases">
        <title>A Global Phylogenomic Analysis of the Shiitake Genus Lentinula.</title>
        <authorList>
            <consortium name="DOE Joint Genome Institute"/>
            <person name="Sierra-Patev S."/>
            <person name="Min B."/>
            <person name="Naranjo-Ortiz M."/>
            <person name="Looney B."/>
            <person name="Konkel Z."/>
            <person name="Slot J.C."/>
            <person name="Sakamoto Y."/>
            <person name="Steenwyk J.L."/>
            <person name="Rokas A."/>
            <person name="Carro J."/>
            <person name="Camarero S."/>
            <person name="Ferreira P."/>
            <person name="Molpeceres G."/>
            <person name="Ruiz-Duenas F.J."/>
            <person name="Serrano A."/>
            <person name="Henrissat B."/>
            <person name="Drula E."/>
            <person name="Hughes K.W."/>
            <person name="Mata J.L."/>
            <person name="Ishikawa N.K."/>
            <person name="Vargas-Isla R."/>
            <person name="Ushijima S."/>
            <person name="Smith C.A."/>
            <person name="Ahrendt S."/>
            <person name="Andreopoulos W."/>
            <person name="He G."/>
            <person name="Labutti K."/>
            <person name="Lipzen A."/>
            <person name="Ng V."/>
            <person name="Riley R."/>
            <person name="Sandor L."/>
            <person name="Barry K."/>
            <person name="Martinez A.T."/>
            <person name="Xiao Y."/>
            <person name="Gibbons J.G."/>
            <person name="Terashima K."/>
            <person name="Grigoriev I.V."/>
            <person name="Hibbett D.S."/>
        </authorList>
    </citation>
    <scope>NUCLEOTIDE SEQUENCE</scope>
    <source>
        <strain evidence="1">TMI1499</strain>
    </source>
</reference>
<evidence type="ECO:0000313" key="1">
    <source>
        <dbReference type="EMBL" id="KAJ3814108.1"/>
    </source>
</evidence>
<gene>
    <name evidence="1" type="ORF">F5876DRAFT_33687</name>
</gene>
<dbReference type="EMBL" id="MU794976">
    <property type="protein sequence ID" value="KAJ3814108.1"/>
    <property type="molecule type" value="Genomic_DNA"/>
</dbReference>
<protein>
    <submittedName>
        <fullName evidence="1">Uncharacterized protein</fullName>
    </submittedName>
</protein>
<accession>A0ACC1UBA7</accession>
<dbReference type="Proteomes" id="UP001163835">
    <property type="component" value="Unassembled WGS sequence"/>
</dbReference>
<evidence type="ECO:0000313" key="2">
    <source>
        <dbReference type="Proteomes" id="UP001163835"/>
    </source>
</evidence>
<comment type="caution">
    <text evidence="1">The sequence shown here is derived from an EMBL/GenBank/DDBJ whole genome shotgun (WGS) entry which is preliminary data.</text>
</comment>
<organism evidence="1 2">
    <name type="scientific">Lentinula aff. lateritia</name>
    <dbReference type="NCBI Taxonomy" id="2804960"/>
    <lineage>
        <taxon>Eukaryota</taxon>
        <taxon>Fungi</taxon>
        <taxon>Dikarya</taxon>
        <taxon>Basidiomycota</taxon>
        <taxon>Agaricomycotina</taxon>
        <taxon>Agaricomycetes</taxon>
        <taxon>Agaricomycetidae</taxon>
        <taxon>Agaricales</taxon>
        <taxon>Marasmiineae</taxon>
        <taxon>Omphalotaceae</taxon>
        <taxon>Lentinula</taxon>
    </lineage>
</organism>